<keyword evidence="1" id="KW-1133">Transmembrane helix</keyword>
<evidence type="ECO:0000313" key="3">
    <source>
        <dbReference type="Proteomes" id="UP001204015"/>
    </source>
</evidence>
<organism evidence="2 3">
    <name type="scientific">Segatella cerevisiae</name>
    <dbReference type="NCBI Taxonomy" id="2053716"/>
    <lineage>
        <taxon>Bacteria</taxon>
        <taxon>Pseudomonadati</taxon>
        <taxon>Bacteroidota</taxon>
        <taxon>Bacteroidia</taxon>
        <taxon>Bacteroidales</taxon>
        <taxon>Prevotellaceae</taxon>
        <taxon>Segatella</taxon>
    </lineage>
</organism>
<accession>A0ABT1BTD7</accession>
<dbReference type="RefSeq" id="WP_252759703.1">
    <property type="nucleotide sequence ID" value="NZ_JAMXLY010000001.1"/>
</dbReference>
<name>A0ABT1BTD7_9BACT</name>
<reference evidence="2 3" key="1">
    <citation type="submission" date="2022-06" db="EMBL/GenBank/DDBJ databases">
        <title>A taxonomic note on the genus Prevotella: Description of four novel genera and emended description of the genera Hallella and Xylanibacter.</title>
        <authorList>
            <person name="Hitch T.C.A."/>
        </authorList>
    </citation>
    <scope>NUCLEOTIDE SEQUENCE [LARGE SCALE GENOMIC DNA]</scope>
    <source>
        <strain evidence="2 3">DSM 100619</strain>
    </source>
</reference>
<sequence length="187" mass="20994">MITSQNITQVRAFARQDGVFLSVLWIAGFLCTMLTTQMPILAPIADLAVLATPFFVAFRLKKFRDTALDGVISFRRGFLYTAETFFHAALILGVVQYLYFRFGDISGFLQQWNESYSVVAKVYNLSGTQAQQLKDAVGMMSPLAWASMFFILELFGAVIVSPIVAAIMARRIPRKDIQNQKDNSENN</sequence>
<evidence type="ECO:0000256" key="1">
    <source>
        <dbReference type="SAM" id="Phobius"/>
    </source>
</evidence>
<feature type="transmembrane region" description="Helical" evidence="1">
    <location>
        <begin position="143"/>
        <end position="169"/>
    </location>
</feature>
<evidence type="ECO:0000313" key="2">
    <source>
        <dbReference type="EMBL" id="MCO6024345.1"/>
    </source>
</evidence>
<gene>
    <name evidence="2" type="ORF">NG821_00545</name>
</gene>
<keyword evidence="1" id="KW-0472">Membrane</keyword>
<dbReference type="Proteomes" id="UP001204015">
    <property type="component" value="Unassembled WGS sequence"/>
</dbReference>
<feature type="transmembrane region" description="Helical" evidence="1">
    <location>
        <begin position="18"/>
        <end position="35"/>
    </location>
</feature>
<proteinExistence type="predicted"/>
<protein>
    <submittedName>
        <fullName evidence="2">DUF4199 domain-containing protein</fullName>
    </submittedName>
</protein>
<keyword evidence="1" id="KW-0812">Transmembrane</keyword>
<keyword evidence="3" id="KW-1185">Reference proteome</keyword>
<feature type="transmembrane region" description="Helical" evidence="1">
    <location>
        <begin position="78"/>
        <end position="99"/>
    </location>
</feature>
<dbReference type="InterPro" id="IPR025250">
    <property type="entry name" value="DUF4199"/>
</dbReference>
<dbReference type="Pfam" id="PF13858">
    <property type="entry name" value="DUF4199"/>
    <property type="match status" value="1"/>
</dbReference>
<comment type="caution">
    <text evidence="2">The sequence shown here is derived from an EMBL/GenBank/DDBJ whole genome shotgun (WGS) entry which is preliminary data.</text>
</comment>
<dbReference type="EMBL" id="JAMXLY010000001">
    <property type="protein sequence ID" value="MCO6024345.1"/>
    <property type="molecule type" value="Genomic_DNA"/>
</dbReference>
<feature type="transmembrane region" description="Helical" evidence="1">
    <location>
        <begin position="41"/>
        <end position="58"/>
    </location>
</feature>